<protein>
    <submittedName>
        <fullName evidence="1">Uncharacterized protein</fullName>
    </submittedName>
</protein>
<accession>A0A0E0PR31</accession>
<dbReference type="AlphaFoldDB" id="A0A0E0PR31"/>
<sequence length="131" mass="14955">MGPVTDNKQQHAASRFDWTLKPDVGSYWGATIWALNQCQSGNLALEFRPVQRKRRSRINSTFAMAQEQHLFTRTPVQLFNKIPVMLSRNDIYKPQGMINTEKKPDGKTRYSPLIQPMCFSAAAAPLFDQNP</sequence>
<organism evidence="1 2">
    <name type="scientific">Oryza rufipogon</name>
    <name type="common">Brownbeard rice</name>
    <name type="synonym">Asian wild rice</name>
    <dbReference type="NCBI Taxonomy" id="4529"/>
    <lineage>
        <taxon>Eukaryota</taxon>
        <taxon>Viridiplantae</taxon>
        <taxon>Streptophyta</taxon>
        <taxon>Embryophyta</taxon>
        <taxon>Tracheophyta</taxon>
        <taxon>Spermatophyta</taxon>
        <taxon>Magnoliopsida</taxon>
        <taxon>Liliopsida</taxon>
        <taxon>Poales</taxon>
        <taxon>Poaceae</taxon>
        <taxon>BOP clade</taxon>
        <taxon>Oryzoideae</taxon>
        <taxon>Oryzeae</taxon>
        <taxon>Oryzinae</taxon>
        <taxon>Oryza</taxon>
    </lineage>
</organism>
<name>A0A0E0PR31_ORYRU</name>
<dbReference type="EnsemblPlants" id="ORUFI05G27210.1">
    <property type="protein sequence ID" value="ORUFI05G27210.1"/>
    <property type="gene ID" value="ORUFI05G27210"/>
</dbReference>
<proteinExistence type="predicted"/>
<reference evidence="2" key="1">
    <citation type="submission" date="2013-06" db="EMBL/GenBank/DDBJ databases">
        <authorList>
            <person name="Zhao Q."/>
        </authorList>
    </citation>
    <scope>NUCLEOTIDE SEQUENCE</scope>
    <source>
        <strain evidence="2">cv. W1943</strain>
    </source>
</reference>
<reference evidence="1" key="2">
    <citation type="submission" date="2015-06" db="UniProtKB">
        <authorList>
            <consortium name="EnsemblPlants"/>
        </authorList>
    </citation>
    <scope>IDENTIFICATION</scope>
</reference>
<dbReference type="HOGENOM" id="CLU_1930986_0_0_1"/>
<evidence type="ECO:0000313" key="2">
    <source>
        <dbReference type="Proteomes" id="UP000008022"/>
    </source>
</evidence>
<dbReference type="Proteomes" id="UP000008022">
    <property type="component" value="Unassembled WGS sequence"/>
</dbReference>
<evidence type="ECO:0000313" key="1">
    <source>
        <dbReference type="EnsemblPlants" id="ORUFI05G27210.1"/>
    </source>
</evidence>
<dbReference type="Gramene" id="ORUFI05G27210.1">
    <property type="protein sequence ID" value="ORUFI05G27210.1"/>
    <property type="gene ID" value="ORUFI05G27210"/>
</dbReference>
<keyword evidence="2" id="KW-1185">Reference proteome</keyword>